<dbReference type="EMBL" id="BAAAYR010000004">
    <property type="protein sequence ID" value="GAA3574522.1"/>
    <property type="molecule type" value="Genomic_DNA"/>
</dbReference>
<evidence type="ECO:0000313" key="2">
    <source>
        <dbReference type="EMBL" id="GAA3574522.1"/>
    </source>
</evidence>
<reference evidence="3" key="1">
    <citation type="journal article" date="2019" name="Int. J. Syst. Evol. Microbiol.">
        <title>The Global Catalogue of Microorganisms (GCM) 10K type strain sequencing project: providing services to taxonomists for standard genome sequencing and annotation.</title>
        <authorList>
            <consortium name="The Broad Institute Genomics Platform"/>
            <consortium name="The Broad Institute Genome Sequencing Center for Infectious Disease"/>
            <person name="Wu L."/>
            <person name="Ma J."/>
        </authorList>
    </citation>
    <scope>NUCLEOTIDE SEQUENCE [LARGE SCALE GENOMIC DNA]</scope>
    <source>
        <strain evidence="3">JCM 16540</strain>
    </source>
</reference>
<proteinExistence type="predicted"/>
<accession>A0ABP6XZR2</accession>
<keyword evidence="1" id="KW-0812">Transmembrane</keyword>
<organism evidence="2 3">
    <name type="scientific">Microlunatus spumicola</name>
    <dbReference type="NCBI Taxonomy" id="81499"/>
    <lineage>
        <taxon>Bacteria</taxon>
        <taxon>Bacillati</taxon>
        <taxon>Actinomycetota</taxon>
        <taxon>Actinomycetes</taxon>
        <taxon>Propionibacteriales</taxon>
        <taxon>Propionibacteriaceae</taxon>
        <taxon>Microlunatus</taxon>
    </lineage>
</organism>
<evidence type="ECO:0000256" key="1">
    <source>
        <dbReference type="SAM" id="Phobius"/>
    </source>
</evidence>
<evidence type="ECO:0000313" key="3">
    <source>
        <dbReference type="Proteomes" id="UP001500767"/>
    </source>
</evidence>
<keyword evidence="1" id="KW-0472">Membrane</keyword>
<gene>
    <name evidence="2" type="ORF">GCM10022197_34450</name>
</gene>
<sequence>MSTDDDFGLWYRFRSLVVFNLLYVAGPAQLDAHNDPRAAVEQDYERRRDLHRARHGKPPVVKKPPSKHGGVDPVLLCAVGGVLALVALLVWAIAAR</sequence>
<keyword evidence="1" id="KW-1133">Transmembrane helix</keyword>
<keyword evidence="3" id="KW-1185">Reference proteome</keyword>
<comment type="caution">
    <text evidence="2">The sequence shown here is derived from an EMBL/GenBank/DDBJ whole genome shotgun (WGS) entry which is preliminary data.</text>
</comment>
<name>A0ABP6XZR2_9ACTN</name>
<feature type="transmembrane region" description="Helical" evidence="1">
    <location>
        <begin position="73"/>
        <end position="94"/>
    </location>
</feature>
<protein>
    <submittedName>
        <fullName evidence="2">Uncharacterized protein</fullName>
    </submittedName>
</protein>
<dbReference type="Proteomes" id="UP001500767">
    <property type="component" value="Unassembled WGS sequence"/>
</dbReference>